<keyword evidence="3" id="KW-1185">Reference proteome</keyword>
<reference evidence="2" key="1">
    <citation type="journal article" date="2022" name="bioRxiv">
        <title>Sequencing and chromosome-scale assembly of the giantPleurodeles waltlgenome.</title>
        <authorList>
            <person name="Brown T."/>
            <person name="Elewa A."/>
            <person name="Iarovenko S."/>
            <person name="Subramanian E."/>
            <person name="Araus A.J."/>
            <person name="Petzold A."/>
            <person name="Susuki M."/>
            <person name="Suzuki K.-i.T."/>
            <person name="Hayashi T."/>
            <person name="Toyoda A."/>
            <person name="Oliveira C."/>
            <person name="Osipova E."/>
            <person name="Leigh N.D."/>
            <person name="Simon A."/>
            <person name="Yun M.H."/>
        </authorList>
    </citation>
    <scope>NUCLEOTIDE SEQUENCE</scope>
    <source>
        <strain evidence="2">20211129_DDA</strain>
        <tissue evidence="2">Liver</tissue>
    </source>
</reference>
<dbReference type="EMBL" id="JANPWB010000015">
    <property type="protein sequence ID" value="KAJ1090485.1"/>
    <property type="molecule type" value="Genomic_DNA"/>
</dbReference>
<name>A0AAV7LSI8_PLEWA</name>
<evidence type="ECO:0000313" key="2">
    <source>
        <dbReference type="EMBL" id="KAJ1090485.1"/>
    </source>
</evidence>
<feature type="compositionally biased region" description="Polar residues" evidence="1">
    <location>
        <begin position="27"/>
        <end position="38"/>
    </location>
</feature>
<accession>A0AAV7LSI8</accession>
<feature type="region of interest" description="Disordered" evidence="1">
    <location>
        <begin position="1"/>
        <end position="48"/>
    </location>
</feature>
<gene>
    <name evidence="2" type="ORF">NDU88_003617</name>
</gene>
<organism evidence="2 3">
    <name type="scientific">Pleurodeles waltl</name>
    <name type="common">Iberian ribbed newt</name>
    <dbReference type="NCBI Taxonomy" id="8319"/>
    <lineage>
        <taxon>Eukaryota</taxon>
        <taxon>Metazoa</taxon>
        <taxon>Chordata</taxon>
        <taxon>Craniata</taxon>
        <taxon>Vertebrata</taxon>
        <taxon>Euteleostomi</taxon>
        <taxon>Amphibia</taxon>
        <taxon>Batrachia</taxon>
        <taxon>Caudata</taxon>
        <taxon>Salamandroidea</taxon>
        <taxon>Salamandridae</taxon>
        <taxon>Pleurodelinae</taxon>
        <taxon>Pleurodeles</taxon>
    </lineage>
</organism>
<comment type="caution">
    <text evidence="2">The sequence shown here is derived from an EMBL/GenBank/DDBJ whole genome shotgun (WGS) entry which is preliminary data.</text>
</comment>
<evidence type="ECO:0000256" key="1">
    <source>
        <dbReference type="SAM" id="MobiDB-lite"/>
    </source>
</evidence>
<evidence type="ECO:0000313" key="3">
    <source>
        <dbReference type="Proteomes" id="UP001066276"/>
    </source>
</evidence>
<dbReference type="AlphaFoldDB" id="A0AAV7LSI8"/>
<dbReference type="Proteomes" id="UP001066276">
    <property type="component" value="Chromosome 11"/>
</dbReference>
<protein>
    <submittedName>
        <fullName evidence="2">Uncharacterized protein</fullName>
    </submittedName>
</protein>
<proteinExistence type="predicted"/>
<sequence>MQAGLDGLSESSEPRKNVYGQRIPDDGSNQPSQLTGPSQREAPASVGLQRSGCAEQKCCAPPEILIHLKNPSTVFFRSENSKEKLLSPLKQRQFLRKSQKLQLRQNTLNFTHPKTQQMNTKGSPSYLLREHNGDRVVEYTLSKQQCVEVRINM</sequence>